<reference evidence="13 14" key="1">
    <citation type="submission" date="2015-07" db="EMBL/GenBank/DDBJ databases">
        <title>Comparative genomics of the Sigatoka disease complex on banana suggests a link between parallel evolutionary changes in Pseudocercospora fijiensis and Pseudocercospora eumusae and increased virulence on the banana host.</title>
        <authorList>
            <person name="Chang T.-C."/>
            <person name="Salvucci A."/>
            <person name="Crous P.W."/>
            <person name="Stergiopoulos I."/>
        </authorList>
    </citation>
    <scope>NUCLEOTIDE SEQUENCE [LARGE SCALE GENOMIC DNA]</scope>
    <source>
        <strain evidence="13 14">CBS 114824</strain>
    </source>
</reference>
<keyword evidence="11" id="KW-0472">Membrane</keyword>
<keyword evidence="6" id="KW-0378">Hydrolase</keyword>
<dbReference type="SUPFAM" id="SSF53474">
    <property type="entry name" value="alpha/beta-Hydrolases"/>
    <property type="match status" value="1"/>
</dbReference>
<evidence type="ECO:0000256" key="5">
    <source>
        <dbReference type="ARBA" id="ARBA00022729"/>
    </source>
</evidence>
<feature type="transmembrane region" description="Helical" evidence="11">
    <location>
        <begin position="35"/>
        <end position="60"/>
    </location>
</feature>
<keyword evidence="8" id="KW-0325">Glycoprotein</keyword>
<feature type="region of interest" description="Disordered" evidence="10">
    <location>
        <begin position="227"/>
        <end position="261"/>
    </location>
</feature>
<feature type="transmembrane region" description="Helical" evidence="11">
    <location>
        <begin position="181"/>
        <end position="206"/>
    </location>
</feature>
<dbReference type="InterPro" id="IPR011042">
    <property type="entry name" value="6-blade_b-propeller_TolB-like"/>
</dbReference>
<feature type="transmembrane region" description="Helical" evidence="11">
    <location>
        <begin position="119"/>
        <end position="142"/>
    </location>
</feature>
<dbReference type="OrthoDB" id="416344at2759"/>
<dbReference type="GO" id="GO:0004252">
    <property type="term" value="F:serine-type endopeptidase activity"/>
    <property type="evidence" value="ECO:0007669"/>
    <property type="project" value="TreeGrafter"/>
</dbReference>
<dbReference type="InterPro" id="IPR011659">
    <property type="entry name" value="WD40"/>
</dbReference>
<evidence type="ECO:0000256" key="2">
    <source>
        <dbReference type="ARBA" id="ARBA00010040"/>
    </source>
</evidence>
<dbReference type="Pfam" id="PF07676">
    <property type="entry name" value="PD40"/>
    <property type="match status" value="1"/>
</dbReference>
<keyword evidence="11" id="KW-1133">Transmembrane helix</keyword>
<dbReference type="SUPFAM" id="SSF82171">
    <property type="entry name" value="DPP6 N-terminal domain-like"/>
    <property type="match status" value="1"/>
</dbReference>
<protein>
    <recommendedName>
        <fullName evidence="9">Dipeptidyl-peptidase V</fullName>
    </recommendedName>
</protein>
<proteinExistence type="inferred from homology"/>
<evidence type="ECO:0000256" key="4">
    <source>
        <dbReference type="ARBA" id="ARBA00022670"/>
    </source>
</evidence>
<comment type="similarity">
    <text evidence="2">Belongs to the peptidase S9C family.</text>
</comment>
<keyword evidence="4" id="KW-0645">Protease</keyword>
<dbReference type="AlphaFoldDB" id="A0A139HC63"/>
<sequence length="964" mass="105907">MAPVIWGLDLKEMQWGKFKSSYMWNREYHLRRTKFIVYQLAMILCVVSESLGTAALSDYVDSQRYVKGLDRRVYVYNNDYIGAASYNIFAGVFVAFIFGGAFFFDLFWPERKEDRGVRIAWKVCGILSVIFWAASCFTLTVVTARHCGYVRGASEEYGRSLLSQFKKDGGTPLCYRHNGRAIAAVVFQWPALISVIGSCILLFVSIDHTVKGPGPKSTHARVRDALNVEAGSSSETEKEKDKAMNPSLTHPAPASGLDGSGNAPAAAEEFGCGCGCGGGGACAFGPRYNTRMLAAPRYSSASPNPSGEWAVYTSQNYSWEEHKASTTWKLLHIPTGDITDLPWGDDVSEAAWVGATNTSVLYVNGTNDHVPGGVTLYTADLADSPIAPTLVASLPAPYSGLKAVRTSAGDIKFLLFALAYANNGSAYNEKLATKPHHTGCSVFSGTLKGNGSSYSFDGTMTNLLSKLNYTATRPESPVRPFGDSGDYDLSPDGSTVVFLTKAPELPKVNTTASYLYLVPHDGSTAPERLNGPGSKAPKAAQGASGAPFFSPDGKKIAYFQQDGVSYESDRNKIYWADVESKEITLVAGDWDYWATSIKWSPSCKHLYVGADYIGSTRLFIIPADAAADYKPQNITDITSVSDFSVLPDGKALVTANSMWASLLLYTVSPSAETKYFYKSNEKDAELAGLGPADIGYLWYNGTLGDSQQAIIVYPQHFDPSKVYDLIFYVHGGPQGYTGNVWNTRWNLKTWADQGYVLIGPNPVGSTSYGQLLTDRIQGKWGGWPYEDLVNAHKTACETLPYINCSNAVAAGASYGGYMMNWIQGHDLGRKFKALVCHDGVATTYADWSTDELWFTLHEQNGTLWDEPSRSIYDAWDPLQHAKNFSTPEFIVRSELDYRLPVSEGVAMFNVLQTVGVPSRFLTFPDEHHRVLNRENSLFWHKEIYNWINYWTGKISSLDGNAITQ</sequence>
<evidence type="ECO:0000256" key="3">
    <source>
        <dbReference type="ARBA" id="ARBA00022525"/>
    </source>
</evidence>
<dbReference type="GO" id="GO:0005576">
    <property type="term" value="C:extracellular region"/>
    <property type="evidence" value="ECO:0007669"/>
    <property type="project" value="UniProtKB-SubCell"/>
</dbReference>
<feature type="domain" description="Peptidase S9 prolyl oligopeptidase catalytic" evidence="12">
    <location>
        <begin position="741"/>
        <end position="952"/>
    </location>
</feature>
<dbReference type="STRING" id="321146.A0A139HC63"/>
<dbReference type="GO" id="GO:0006508">
    <property type="term" value="P:proteolysis"/>
    <property type="evidence" value="ECO:0007669"/>
    <property type="project" value="UniProtKB-KW"/>
</dbReference>
<gene>
    <name evidence="13" type="ORF">AC578_4867</name>
</gene>
<dbReference type="FunFam" id="3.40.50.1820:FF:000028">
    <property type="entry name" value="S9 family peptidase"/>
    <property type="match status" value="1"/>
</dbReference>
<keyword evidence="14" id="KW-1185">Reference proteome</keyword>
<dbReference type="PANTHER" id="PTHR42776">
    <property type="entry name" value="SERINE PEPTIDASE S9 FAMILY MEMBER"/>
    <property type="match status" value="1"/>
</dbReference>
<dbReference type="EMBL" id="LFZN01000081">
    <property type="protein sequence ID" value="KXT00013.1"/>
    <property type="molecule type" value="Genomic_DNA"/>
</dbReference>
<evidence type="ECO:0000313" key="13">
    <source>
        <dbReference type="EMBL" id="KXT00013.1"/>
    </source>
</evidence>
<evidence type="ECO:0000256" key="11">
    <source>
        <dbReference type="SAM" id="Phobius"/>
    </source>
</evidence>
<evidence type="ECO:0000256" key="1">
    <source>
        <dbReference type="ARBA" id="ARBA00004613"/>
    </source>
</evidence>
<evidence type="ECO:0000256" key="8">
    <source>
        <dbReference type="ARBA" id="ARBA00023180"/>
    </source>
</evidence>
<evidence type="ECO:0000259" key="12">
    <source>
        <dbReference type="Pfam" id="PF00326"/>
    </source>
</evidence>
<evidence type="ECO:0000256" key="6">
    <source>
        <dbReference type="ARBA" id="ARBA00022801"/>
    </source>
</evidence>
<organism evidence="13 14">
    <name type="scientific">Pseudocercospora eumusae</name>
    <dbReference type="NCBI Taxonomy" id="321146"/>
    <lineage>
        <taxon>Eukaryota</taxon>
        <taxon>Fungi</taxon>
        <taxon>Dikarya</taxon>
        <taxon>Ascomycota</taxon>
        <taxon>Pezizomycotina</taxon>
        <taxon>Dothideomycetes</taxon>
        <taxon>Dothideomycetidae</taxon>
        <taxon>Mycosphaerellales</taxon>
        <taxon>Mycosphaerellaceae</taxon>
        <taxon>Pseudocercospora</taxon>
    </lineage>
</organism>
<comment type="subcellular location">
    <subcellularLocation>
        <location evidence="1">Secreted</location>
    </subcellularLocation>
</comment>
<feature type="region of interest" description="Disordered" evidence="10">
    <location>
        <begin position="525"/>
        <end position="545"/>
    </location>
</feature>
<keyword evidence="7" id="KW-0720">Serine protease</keyword>
<comment type="caution">
    <text evidence="13">The sequence shown here is derived from an EMBL/GenBank/DDBJ whole genome shotgun (WGS) entry which is preliminary data.</text>
</comment>
<dbReference type="PANTHER" id="PTHR42776:SF11">
    <property type="entry name" value="DIPEPTIDYL-PEPTIDASE 5-RELATED"/>
    <property type="match status" value="1"/>
</dbReference>
<dbReference type="Gene3D" id="3.40.50.1820">
    <property type="entry name" value="alpha/beta hydrolase"/>
    <property type="match status" value="1"/>
</dbReference>
<dbReference type="InterPro" id="IPR001375">
    <property type="entry name" value="Peptidase_S9_cat"/>
</dbReference>
<keyword evidence="5" id="KW-0732">Signal</keyword>
<keyword evidence="3" id="KW-0964">Secreted</keyword>
<dbReference type="Proteomes" id="UP000070133">
    <property type="component" value="Unassembled WGS sequence"/>
</dbReference>
<dbReference type="Pfam" id="PF00326">
    <property type="entry name" value="Peptidase_S9"/>
    <property type="match status" value="1"/>
</dbReference>
<dbReference type="InterPro" id="IPR029058">
    <property type="entry name" value="AB_hydrolase_fold"/>
</dbReference>
<evidence type="ECO:0000256" key="10">
    <source>
        <dbReference type="SAM" id="MobiDB-lite"/>
    </source>
</evidence>
<dbReference type="Gene3D" id="2.120.10.30">
    <property type="entry name" value="TolB, C-terminal domain"/>
    <property type="match status" value="1"/>
</dbReference>
<name>A0A139HC63_9PEZI</name>
<evidence type="ECO:0000313" key="14">
    <source>
        <dbReference type="Proteomes" id="UP000070133"/>
    </source>
</evidence>
<evidence type="ECO:0000256" key="7">
    <source>
        <dbReference type="ARBA" id="ARBA00022825"/>
    </source>
</evidence>
<accession>A0A139HC63</accession>
<keyword evidence="11" id="KW-0812">Transmembrane</keyword>
<evidence type="ECO:0000256" key="9">
    <source>
        <dbReference type="ARBA" id="ARBA00032829"/>
    </source>
</evidence>
<feature type="transmembrane region" description="Helical" evidence="11">
    <location>
        <begin position="80"/>
        <end position="107"/>
    </location>
</feature>